<dbReference type="Proteomes" id="UP000076400">
    <property type="component" value="Unassembled WGS sequence"/>
</dbReference>
<dbReference type="STRING" id="580166.AUP43_12235"/>
<dbReference type="OrthoDB" id="9794540at2"/>
<feature type="transmembrane region" description="Helical" evidence="2">
    <location>
        <begin position="7"/>
        <end position="26"/>
    </location>
</feature>
<dbReference type="RefSeq" id="WP_067558456.1">
    <property type="nucleotide sequence ID" value="NZ_LPXN01000136.1"/>
</dbReference>
<keyword evidence="3" id="KW-0969">Cilium</keyword>
<name>A0A154VSN0_9PROT</name>
<evidence type="ECO:0000313" key="4">
    <source>
        <dbReference type="Proteomes" id="UP000076400"/>
    </source>
</evidence>
<keyword evidence="3" id="KW-0282">Flagellum</keyword>
<evidence type="ECO:0000313" key="3">
    <source>
        <dbReference type="EMBL" id="KZD04265.1"/>
    </source>
</evidence>
<keyword evidence="1" id="KW-0175">Coiled coil</keyword>
<organism evidence="3 4">
    <name type="scientific">Oceanibaculum pacificum</name>
    <dbReference type="NCBI Taxonomy" id="580166"/>
    <lineage>
        <taxon>Bacteria</taxon>
        <taxon>Pseudomonadati</taxon>
        <taxon>Pseudomonadota</taxon>
        <taxon>Alphaproteobacteria</taxon>
        <taxon>Rhodospirillales</taxon>
        <taxon>Oceanibaculaceae</taxon>
        <taxon>Oceanibaculum</taxon>
    </lineage>
</organism>
<keyword evidence="2" id="KW-0812">Transmembrane</keyword>
<feature type="transmembrane region" description="Helical" evidence="2">
    <location>
        <begin position="38"/>
        <end position="55"/>
    </location>
</feature>
<evidence type="ECO:0000256" key="2">
    <source>
        <dbReference type="SAM" id="Phobius"/>
    </source>
</evidence>
<reference evidence="3 4" key="1">
    <citation type="submission" date="2015-12" db="EMBL/GenBank/DDBJ databases">
        <title>Genome sequence of Oceanibaculum pacificum MCCC 1A02656.</title>
        <authorList>
            <person name="Lu L."/>
            <person name="Lai Q."/>
            <person name="Shao Z."/>
            <person name="Qian P."/>
        </authorList>
    </citation>
    <scope>NUCLEOTIDE SEQUENCE [LARGE SCALE GENOMIC DNA]</scope>
    <source>
        <strain evidence="3 4">MCCC 1A02656</strain>
    </source>
</reference>
<keyword evidence="4" id="KW-1185">Reference proteome</keyword>
<feature type="transmembrane region" description="Helical" evidence="2">
    <location>
        <begin position="181"/>
        <end position="204"/>
    </location>
</feature>
<keyword evidence="2" id="KW-1133">Transmembrane helix</keyword>
<feature type="coiled-coil region" evidence="1">
    <location>
        <begin position="250"/>
        <end position="284"/>
    </location>
</feature>
<proteinExistence type="predicted"/>
<accession>A0A154VSN0</accession>
<keyword evidence="3" id="KW-0966">Cell projection</keyword>
<comment type="caution">
    <text evidence="3">The sequence shown here is derived from an EMBL/GenBank/DDBJ whole genome shotgun (WGS) entry which is preliminary data.</text>
</comment>
<feature type="transmembrane region" description="Helical" evidence="2">
    <location>
        <begin position="128"/>
        <end position="146"/>
    </location>
</feature>
<dbReference type="EMBL" id="LPXN01000136">
    <property type="protein sequence ID" value="KZD04265.1"/>
    <property type="molecule type" value="Genomic_DNA"/>
</dbReference>
<sequence>MSTPKRFLTRMVIFLVAVALSAALLFPTLRTAFMTSPILNGMIIAVLLLGIVYIFRQVLMLGPEAAWIDSFRRGGNTTAVQRQPRLLNPVATLLTERQGRVSLSAISLRSLLDGVASRLDESRDLSRYLVGLLIFLGLLGTFWGLIQTIDAVGKVIANLSFSSGDLGTVFQELQANLESPLAGMGTAFSSSLFGLSGSLILGFLDLQAGQAQNRFYNELEDWLSSITRLGSAGPVSEGEASMPAYVQALLEQTADTIDRLQRTIERGEESRRSANNNLISLTEKMSVMTDQMRVEQSLMQKIAEGQLELRPVLARLADTSSFGSDEQTRAHIRNMELYLARLLEESSSGRNQAIEEIRSEIRLLARTIAAIAEESQR</sequence>
<protein>
    <submittedName>
        <fullName evidence="3">Flagellar motor protein MotA</fullName>
    </submittedName>
</protein>
<keyword evidence="2" id="KW-0472">Membrane</keyword>
<gene>
    <name evidence="3" type="ORF">AUP43_12235</name>
</gene>
<dbReference type="AlphaFoldDB" id="A0A154VSN0"/>
<evidence type="ECO:0000256" key="1">
    <source>
        <dbReference type="SAM" id="Coils"/>
    </source>
</evidence>